<evidence type="ECO:0000313" key="1">
    <source>
        <dbReference type="EMBL" id="OJR49868.1"/>
    </source>
</evidence>
<gene>
    <name evidence="1" type="ORF">BK383_25760</name>
</gene>
<evidence type="ECO:0000313" key="2">
    <source>
        <dbReference type="Proteomes" id="UP000184277"/>
    </source>
</evidence>
<dbReference type="AlphaFoldDB" id="A0A1M2HNE8"/>
<dbReference type="Gene3D" id="1.10.10.10">
    <property type="entry name" value="Winged helix-like DNA-binding domain superfamily/Winged helix DNA-binding domain"/>
    <property type="match status" value="1"/>
</dbReference>
<organism evidence="1 2">
    <name type="scientific">Escherichia coli</name>
    <dbReference type="NCBI Taxonomy" id="562"/>
    <lineage>
        <taxon>Bacteria</taxon>
        <taxon>Pseudomonadati</taxon>
        <taxon>Pseudomonadota</taxon>
        <taxon>Gammaproteobacteria</taxon>
        <taxon>Enterobacterales</taxon>
        <taxon>Enterobacteriaceae</taxon>
        <taxon>Escherichia</taxon>
    </lineage>
</organism>
<comment type="caution">
    <text evidence="1">The sequence shown here is derived from an EMBL/GenBank/DDBJ whole genome shotgun (WGS) entry which is preliminary data.</text>
</comment>
<reference evidence="1 2" key="1">
    <citation type="submission" date="2016-10" db="EMBL/GenBank/DDBJ databases">
        <title>Comprehensive resistome analysis reveals the prevalence of NDM and MCR-1 in Chinese poultry production.</title>
        <authorList>
            <person name="Wang Y."/>
            <person name="Zhang R."/>
            <person name="Li J."/>
            <person name="Wu Z."/>
            <person name="Wenjuan Y."/>
            <person name="Schwarz S."/>
            <person name="Tyrrell J."/>
            <person name="Zheng Y."/>
            <person name="Wang S."/>
            <person name="Shen Z."/>
            <person name="Liu Z."/>
            <person name="Lei L."/>
            <person name="Li M."/>
            <person name="Zhang Q."/>
            <person name="Wu C."/>
            <person name="Zhang Q."/>
            <person name="Wu Y."/>
            <person name="Walsh T."/>
            <person name="Shen J."/>
        </authorList>
    </citation>
    <scope>NUCLEOTIDE SEQUENCE [LARGE SCALE GENOMIC DNA]</scope>
    <source>
        <strain evidence="1 2">570</strain>
    </source>
</reference>
<sequence length="146" mass="16288">MLPGIVCDFEHAPLHVAVAMWGLREKVLLTEICVARAFGISQAEAHDILLFITRDAREFIDSEVLNLIDAHRQKIRAIRILSVSPGVTSVPASGIRYRQPAPQPATPKSCSVQEEDTLTALRRWMCSRRAGEMPPEQSEKNELLSD</sequence>
<dbReference type="InterPro" id="IPR036388">
    <property type="entry name" value="WH-like_DNA-bd_sf"/>
</dbReference>
<accession>A0A1M2HNE8</accession>
<protein>
    <submittedName>
        <fullName evidence="1">Uncharacterized protein</fullName>
    </submittedName>
</protein>
<dbReference type="Proteomes" id="UP000184277">
    <property type="component" value="Unassembled WGS sequence"/>
</dbReference>
<dbReference type="EMBL" id="MOKI01000066">
    <property type="protein sequence ID" value="OJR49868.1"/>
    <property type="molecule type" value="Genomic_DNA"/>
</dbReference>
<proteinExistence type="predicted"/>
<name>A0A1M2HNE8_ECOLX</name>